<dbReference type="AlphaFoldDB" id="A0AAD7B9P2"/>
<dbReference type="Proteomes" id="UP001221142">
    <property type="component" value="Unassembled WGS sequence"/>
</dbReference>
<keyword evidence="2" id="KW-1185">Reference proteome</keyword>
<evidence type="ECO:0000313" key="1">
    <source>
        <dbReference type="EMBL" id="KAJ7614344.1"/>
    </source>
</evidence>
<dbReference type="EMBL" id="JARKIF010000026">
    <property type="protein sequence ID" value="KAJ7614344.1"/>
    <property type="molecule type" value="Genomic_DNA"/>
</dbReference>
<gene>
    <name evidence="1" type="ORF">FB45DRAFT_253413</name>
</gene>
<proteinExistence type="predicted"/>
<protein>
    <submittedName>
        <fullName evidence="1">Uncharacterized protein</fullName>
    </submittedName>
</protein>
<accession>A0AAD7B9P2</accession>
<reference evidence="1" key="1">
    <citation type="submission" date="2023-03" db="EMBL/GenBank/DDBJ databases">
        <title>Massive genome expansion in bonnet fungi (Mycena s.s.) driven by repeated elements and novel gene families across ecological guilds.</title>
        <authorList>
            <consortium name="Lawrence Berkeley National Laboratory"/>
            <person name="Harder C.B."/>
            <person name="Miyauchi S."/>
            <person name="Viragh M."/>
            <person name="Kuo A."/>
            <person name="Thoen E."/>
            <person name="Andreopoulos B."/>
            <person name="Lu D."/>
            <person name="Skrede I."/>
            <person name="Drula E."/>
            <person name="Henrissat B."/>
            <person name="Morin E."/>
            <person name="Kohler A."/>
            <person name="Barry K."/>
            <person name="LaButti K."/>
            <person name="Morin E."/>
            <person name="Salamov A."/>
            <person name="Lipzen A."/>
            <person name="Mereny Z."/>
            <person name="Hegedus B."/>
            <person name="Baldrian P."/>
            <person name="Stursova M."/>
            <person name="Weitz H."/>
            <person name="Taylor A."/>
            <person name="Grigoriev I.V."/>
            <person name="Nagy L.G."/>
            <person name="Martin F."/>
            <person name="Kauserud H."/>
        </authorList>
    </citation>
    <scope>NUCLEOTIDE SEQUENCE</scope>
    <source>
        <strain evidence="1">9284</strain>
    </source>
</reference>
<name>A0AAD7B9P2_9AGAR</name>
<comment type="caution">
    <text evidence="1">The sequence shown here is derived from an EMBL/GenBank/DDBJ whole genome shotgun (WGS) entry which is preliminary data.</text>
</comment>
<organism evidence="1 2">
    <name type="scientific">Roridomyces roridus</name>
    <dbReference type="NCBI Taxonomy" id="1738132"/>
    <lineage>
        <taxon>Eukaryota</taxon>
        <taxon>Fungi</taxon>
        <taxon>Dikarya</taxon>
        <taxon>Basidiomycota</taxon>
        <taxon>Agaricomycotina</taxon>
        <taxon>Agaricomycetes</taxon>
        <taxon>Agaricomycetidae</taxon>
        <taxon>Agaricales</taxon>
        <taxon>Marasmiineae</taxon>
        <taxon>Mycenaceae</taxon>
        <taxon>Roridomyces</taxon>
    </lineage>
</organism>
<evidence type="ECO:0000313" key="2">
    <source>
        <dbReference type="Proteomes" id="UP001221142"/>
    </source>
</evidence>
<sequence>MLQENEPRLPTDVEREVFETAALMFPSMIPTLLLVARRVLIWTEPLLYRVLGDPRGQSYKALATVLLATSRSKPPSFLHKSVRHLFLDVSSKRTEEDALQVLRLCTGLVNLLALPPYSNPRLLPILGVLRLRRLSTSLETLFGNRAAIDLRHPLFSSLTHLDIFDEGIASNSLHVQGLCALPALTHLCLNNDVPWSAVKDLLAGCRFLSVFVNLWAYIRFDRAKAVARNPLVTDVRFVVAVFADYWTDWETGAYGGNDFWKSAEEFIERKRRGELSESCYMLEDA</sequence>